<reference evidence="3" key="1">
    <citation type="submission" date="2016-10" db="EMBL/GenBank/DDBJ databases">
        <authorList>
            <person name="Varghese N."/>
            <person name="Submissions S."/>
        </authorList>
    </citation>
    <scope>NUCLEOTIDE SEQUENCE [LARGE SCALE GENOMIC DNA]</scope>
    <source>
        <strain evidence="3">CGMCC 1.10683</strain>
    </source>
</reference>
<name>A0A1I6T738_9CAUL</name>
<evidence type="ECO:0000256" key="1">
    <source>
        <dbReference type="SAM" id="MobiDB-lite"/>
    </source>
</evidence>
<evidence type="ECO:0000313" key="2">
    <source>
        <dbReference type="EMBL" id="SFS85036.1"/>
    </source>
</evidence>
<dbReference type="Proteomes" id="UP000198788">
    <property type="component" value="Unassembled WGS sequence"/>
</dbReference>
<dbReference type="InterPro" id="IPR054333">
    <property type="entry name" value="REase-ARP-assoc"/>
</dbReference>
<feature type="region of interest" description="Disordered" evidence="1">
    <location>
        <begin position="174"/>
        <end position="193"/>
    </location>
</feature>
<organism evidence="2 3">
    <name type="scientific">Brevundimonas viscosa</name>
    <dbReference type="NCBI Taxonomy" id="871741"/>
    <lineage>
        <taxon>Bacteria</taxon>
        <taxon>Pseudomonadati</taxon>
        <taxon>Pseudomonadota</taxon>
        <taxon>Alphaproteobacteria</taxon>
        <taxon>Caulobacterales</taxon>
        <taxon>Caulobacteraceae</taxon>
        <taxon>Brevundimonas</taxon>
    </lineage>
</organism>
<evidence type="ECO:0000313" key="3">
    <source>
        <dbReference type="Proteomes" id="UP000198788"/>
    </source>
</evidence>
<dbReference type="STRING" id="871741.SAMN05192570_3027"/>
<dbReference type="OrthoDB" id="1093522at2"/>
<accession>A0A1I6T738</accession>
<sequence length="325" mass="36531">MNDFVARQRQAQADYFRRADIVAGHGGSAWRLASRTENLTPDIRPVAEAYFQQHGITWHRHANHGLSSQVCCLNFLMPLAERSDVLSRLVGRALEITPPKMRAVEPGPERRDWFVGFEWTGKEDYLGEWPKGGRATRGANATSADAVIQFAGDDGPETLLIEWKYTEAYGAPLQDRRRPDGTGGNDMRARRYGDKAFAPDGPIRADMSLRLEDFFWEPFYQLLRQQMLAWRMERALGERVRVLHISPAGNTALHRVTSQAIAKASGEADAFEAFKALLQPQPDGVPRFVSTTIEALFGPEVEALRGDPWADHLRERYHFLGGASV</sequence>
<protein>
    <submittedName>
        <fullName evidence="2">Uncharacterized protein</fullName>
    </submittedName>
</protein>
<gene>
    <name evidence="2" type="ORF">SAMN05192570_3027</name>
</gene>
<keyword evidence="3" id="KW-1185">Reference proteome</keyword>
<dbReference type="AlphaFoldDB" id="A0A1I6T738"/>
<dbReference type="RefSeq" id="WP_092312720.1">
    <property type="nucleotide sequence ID" value="NZ_FOZV01000008.1"/>
</dbReference>
<dbReference type="EMBL" id="FOZV01000008">
    <property type="protein sequence ID" value="SFS85036.1"/>
    <property type="molecule type" value="Genomic_DNA"/>
</dbReference>
<proteinExistence type="predicted"/>
<dbReference type="Pfam" id="PF22558">
    <property type="entry name" value="REase-ARP"/>
    <property type="match status" value="1"/>
</dbReference>